<accession>A0ACC5M6Z1</accession>
<organism evidence="1 2">
    <name type="scientific">Pseudomonas umsongensis</name>
    <dbReference type="NCBI Taxonomy" id="198618"/>
    <lineage>
        <taxon>Bacteria</taxon>
        <taxon>Pseudomonadati</taxon>
        <taxon>Pseudomonadota</taxon>
        <taxon>Gammaproteobacteria</taxon>
        <taxon>Pseudomonadales</taxon>
        <taxon>Pseudomonadaceae</taxon>
        <taxon>Pseudomonas</taxon>
    </lineage>
</organism>
<name>A0ACC5M6Z1_9PSED</name>
<comment type="caution">
    <text evidence="1">The sequence shown here is derived from an EMBL/GenBank/DDBJ whole genome shotgun (WGS) entry which is preliminary data.</text>
</comment>
<reference evidence="1" key="1">
    <citation type="submission" date="2020-08" db="EMBL/GenBank/DDBJ databases">
        <title>Plant associated metagenomes--Microbial community diversity and host control of community assembly across model and emerging plant ecological genomics systems.</title>
        <authorList>
            <person name="Dangl J."/>
        </authorList>
    </citation>
    <scope>NUCLEOTIDE SEQUENCE</scope>
    <source>
        <strain evidence="1">KD5</strain>
    </source>
</reference>
<evidence type="ECO:0000313" key="2">
    <source>
        <dbReference type="Proteomes" id="UP000589818"/>
    </source>
</evidence>
<dbReference type="EMBL" id="JACHVR010000001">
    <property type="protein sequence ID" value="MBB2884436.1"/>
    <property type="molecule type" value="Genomic_DNA"/>
</dbReference>
<gene>
    <name evidence="1" type="ORF">FHR69_000302</name>
</gene>
<sequence length="109" mass="12199">MQVQVITGDGRDGSTNMLKHLMELRDWISKPATVYAEAYGATGLVETLKVRAANEKEILVLDCSREQIQALLQWQSATDDMIELEDLVLHLVRRVSSSGTLQNEGGRRE</sequence>
<protein>
    <submittedName>
        <fullName evidence="1">Uncharacterized protein</fullName>
    </submittedName>
</protein>
<dbReference type="Proteomes" id="UP000589818">
    <property type="component" value="Unassembled WGS sequence"/>
</dbReference>
<evidence type="ECO:0000313" key="1">
    <source>
        <dbReference type="EMBL" id="MBB2884436.1"/>
    </source>
</evidence>
<proteinExistence type="predicted"/>
<keyword evidence="2" id="KW-1185">Reference proteome</keyword>